<name>A0A0L6UT14_9BASI</name>
<dbReference type="VEuPathDB" id="FungiDB:VP01_3874g2"/>
<dbReference type="PANTHER" id="PTHR33096:SF1">
    <property type="entry name" value="CXC1-LIKE CYSTEINE CLUSTER ASSOCIATED WITH KDZ TRANSPOSASES DOMAIN-CONTAINING PROTEIN"/>
    <property type="match status" value="1"/>
</dbReference>
<dbReference type="AlphaFoldDB" id="A0A0L6UT14"/>
<evidence type="ECO:0000313" key="1">
    <source>
        <dbReference type="EMBL" id="KNZ51649.1"/>
    </source>
</evidence>
<comment type="caution">
    <text evidence="1">The sequence shown here is derived from an EMBL/GenBank/DDBJ whole genome shotgun (WGS) entry which is preliminary data.</text>
</comment>
<proteinExistence type="predicted"/>
<dbReference type="EMBL" id="LAVV01008917">
    <property type="protein sequence ID" value="KNZ51649.1"/>
    <property type="molecule type" value="Genomic_DNA"/>
</dbReference>
<dbReference type="PANTHER" id="PTHR33096">
    <property type="entry name" value="CXC2 DOMAIN-CONTAINING PROTEIN"/>
    <property type="match status" value="1"/>
</dbReference>
<keyword evidence="2" id="KW-1185">Reference proteome</keyword>
<gene>
    <name evidence="1" type="ORF">VP01_3874g2</name>
</gene>
<accession>A0A0L6UT14</accession>
<dbReference type="Proteomes" id="UP000037035">
    <property type="component" value="Unassembled WGS sequence"/>
</dbReference>
<dbReference type="STRING" id="27349.A0A0L6UT14"/>
<protein>
    <submittedName>
        <fullName evidence="1">Uncharacterized protein</fullName>
    </submittedName>
</protein>
<sequence>MGAPVILVTTCPSCVFWSFGITTTRTVKNSNRENQNWLNSLRMRRFWRFIGTSLSVANGLTKLLAGIESCEATQCQLADELGKNYVHLKGAQKGEQAIGGSIRNATILKCERRKHTQHKDEGANPACHKTQKNEYLRKYNPACLALPENEDLTYSSFLGIKIDDLLWKDGHFYHVRALWSIDPLLRRCISLVLTLDQVKEEVDLLTQELDQAMTWAHQYPA</sequence>
<reference evidence="1 2" key="1">
    <citation type="submission" date="2015-08" db="EMBL/GenBank/DDBJ databases">
        <title>Next Generation Sequencing and Analysis of the Genome of Puccinia sorghi L Schw, the Causal Agent of Maize Common Rust.</title>
        <authorList>
            <person name="Rochi L."/>
            <person name="Burguener G."/>
            <person name="Darino M."/>
            <person name="Turjanski A."/>
            <person name="Kreff E."/>
            <person name="Dieguez M.J."/>
            <person name="Sacco F."/>
        </authorList>
    </citation>
    <scope>NUCLEOTIDE SEQUENCE [LARGE SCALE GENOMIC DNA]</scope>
    <source>
        <strain evidence="1 2">RO10H11247</strain>
    </source>
</reference>
<evidence type="ECO:0000313" key="2">
    <source>
        <dbReference type="Proteomes" id="UP000037035"/>
    </source>
</evidence>
<organism evidence="1 2">
    <name type="scientific">Puccinia sorghi</name>
    <dbReference type="NCBI Taxonomy" id="27349"/>
    <lineage>
        <taxon>Eukaryota</taxon>
        <taxon>Fungi</taxon>
        <taxon>Dikarya</taxon>
        <taxon>Basidiomycota</taxon>
        <taxon>Pucciniomycotina</taxon>
        <taxon>Pucciniomycetes</taxon>
        <taxon>Pucciniales</taxon>
        <taxon>Pucciniaceae</taxon>
        <taxon>Puccinia</taxon>
    </lineage>
</organism>